<organism evidence="3 4">
    <name type="scientific">Rhizoctonia solani</name>
    <dbReference type="NCBI Taxonomy" id="456999"/>
    <lineage>
        <taxon>Eukaryota</taxon>
        <taxon>Fungi</taxon>
        <taxon>Dikarya</taxon>
        <taxon>Basidiomycota</taxon>
        <taxon>Agaricomycotina</taxon>
        <taxon>Agaricomycetes</taxon>
        <taxon>Cantharellales</taxon>
        <taxon>Ceratobasidiaceae</taxon>
        <taxon>Rhizoctonia</taxon>
    </lineage>
</organism>
<comment type="caution">
    <text evidence="3">The sequence shown here is derived from an EMBL/GenBank/DDBJ whole genome shotgun (WGS) entry which is preliminary data.</text>
</comment>
<accession>A0A8H3GTB3</accession>
<name>A0A8H3GTB3_9AGAM</name>
<gene>
    <name evidence="3" type="ORF">RDB_LOCUS117430</name>
</gene>
<evidence type="ECO:0000313" key="4">
    <source>
        <dbReference type="Proteomes" id="UP000663840"/>
    </source>
</evidence>
<reference evidence="3" key="1">
    <citation type="submission" date="2021-01" db="EMBL/GenBank/DDBJ databases">
        <authorList>
            <person name="Kaushik A."/>
        </authorList>
    </citation>
    <scope>NUCLEOTIDE SEQUENCE</scope>
    <source>
        <strain evidence="3">AG1-1A</strain>
    </source>
</reference>
<feature type="compositionally biased region" description="Basic and acidic residues" evidence="1">
    <location>
        <begin position="19"/>
        <end position="32"/>
    </location>
</feature>
<dbReference type="PROSITE" id="PS50181">
    <property type="entry name" value="FBOX"/>
    <property type="match status" value="1"/>
</dbReference>
<protein>
    <recommendedName>
        <fullName evidence="2">F-box domain-containing protein</fullName>
    </recommendedName>
</protein>
<feature type="domain" description="F-box" evidence="2">
    <location>
        <begin position="74"/>
        <end position="123"/>
    </location>
</feature>
<dbReference type="Proteomes" id="UP000663840">
    <property type="component" value="Unassembled WGS sequence"/>
</dbReference>
<evidence type="ECO:0000313" key="3">
    <source>
        <dbReference type="EMBL" id="CAE6471775.1"/>
    </source>
</evidence>
<dbReference type="InterPro" id="IPR001810">
    <property type="entry name" value="F-box_dom"/>
</dbReference>
<evidence type="ECO:0000259" key="2">
    <source>
        <dbReference type="PROSITE" id="PS50181"/>
    </source>
</evidence>
<dbReference type="AlphaFoldDB" id="A0A8H3GTB3"/>
<sequence>MTARTSARLAKKGKQVKTCSDEIHDDFERDSNFENDESEKEEHQPPPRKRQRTTTKPNKNAPRKKQVRGKQGGLADLINMPIDIFTEIAAHLLPIDIINLARSNKFFRSLLMHRTSIHIWNGAMKNIEGLPPCPPGMSEPRYLSLLFSKTCTKCGGPARGKMDPNLLVRLCGSCRGVHLMPLELVPSTLMPMVHYSGSIAPLKRRSIGYTLCEDISDLLAQYQEKKRASNADELEAWSNEMRKAVHNRQNQAQVLRGFLVTLELEREQELGDAKEARRSEIKRRLGEMGWAEEDMNFGWWSDNPRAWHDLVSQPKPLTERIWANIRPKLIPLLEDNRERRLEMEREARRSERRRGLSRLFLQMREQSFPMLSFKAHNPMLQLSISEPVLDVSHRDAFPDFAHTLNWSIVKDIFETDATEEEMEVKFGQHRDEIRALITEWKDQVHTRLASSVRNAFEERNEPLRPTISVFNEEPDTLANISDNLKLLLRADSFFRRSGLSSLSKQPLGYSMILSMKDLVGSHSPYASETPRELPTFNDIEWYPEAHEVAQKLLADLGKPDASHLEMKKVGSAFVCGRCHAVGSMSWEAIVQHYVEHKQIYAKIQEAASGLSERGIVYNDVHDPELFTDKPMITDYATKALETGTSIVLSPVQVCKLCEDIPAATAVITIPPRMKKHLLDVHGIAEPKINEHYISRNWNNRLPGMDDSDSDDSYSMGYGGCSCPFHQMMGGLMYSDEEDEYGYEEDDGGFGLGLGLGLGYSDDDDDDGDDMVDYWLTTS</sequence>
<dbReference type="EMBL" id="CAJMWR010003841">
    <property type="protein sequence ID" value="CAE6471775.1"/>
    <property type="molecule type" value="Genomic_DNA"/>
</dbReference>
<feature type="region of interest" description="Disordered" evidence="1">
    <location>
        <begin position="1"/>
        <end position="72"/>
    </location>
</feature>
<proteinExistence type="predicted"/>
<evidence type="ECO:0000256" key="1">
    <source>
        <dbReference type="SAM" id="MobiDB-lite"/>
    </source>
</evidence>